<evidence type="ECO:0000313" key="2">
    <source>
        <dbReference type="Proteomes" id="UP000184386"/>
    </source>
</evidence>
<dbReference type="STRING" id="1121322.SAMN02745136_01858"/>
<organism evidence="1 2">
    <name type="scientific">Anaerocolumna jejuensis DSM 15929</name>
    <dbReference type="NCBI Taxonomy" id="1121322"/>
    <lineage>
        <taxon>Bacteria</taxon>
        <taxon>Bacillati</taxon>
        <taxon>Bacillota</taxon>
        <taxon>Clostridia</taxon>
        <taxon>Lachnospirales</taxon>
        <taxon>Lachnospiraceae</taxon>
        <taxon>Anaerocolumna</taxon>
    </lineage>
</organism>
<reference evidence="1 2" key="1">
    <citation type="submission" date="2016-11" db="EMBL/GenBank/DDBJ databases">
        <authorList>
            <person name="Jaros S."/>
            <person name="Januszkiewicz K."/>
            <person name="Wedrychowicz H."/>
        </authorList>
    </citation>
    <scope>NUCLEOTIDE SEQUENCE [LARGE SCALE GENOMIC DNA]</scope>
    <source>
        <strain evidence="1 2">DSM 15929</strain>
    </source>
</reference>
<sequence>MKKTTSEQNNNLEIIRQNNIWEAPEIPGDIPCGDMPGDKVSIVEGHIAKANVIFPELLKQLYPVLEQQKKGVLTVCGGSGAGKSAIASLLSYYFNQIGIGSYTLSGDNYPRKIPMYNDAERLHVFRESALRGMLRENTYTKERFDIIHKFQTEGDDANTKHLEEYSWYESYLRNGKEGLKKYLGTNLELGFDDMTDTILKFKSGAEKIWLKRMGRTDTELWFEQVDFSDIQILIIEWTHGNSDYYEGVDIPILLNSTPQETMEYRRIRNRDGATDSPFTTMVLEIEQAMLHSQAHKARIILSKSGELLNYEQYCRAMEESADGSKE</sequence>
<protein>
    <submittedName>
        <fullName evidence="1">Alpha-galactosidase</fullName>
    </submittedName>
</protein>
<gene>
    <name evidence="1" type="ORF">SAMN02745136_01858</name>
</gene>
<dbReference type="Proteomes" id="UP000184386">
    <property type="component" value="Unassembled WGS sequence"/>
</dbReference>
<dbReference type="AlphaFoldDB" id="A0A1M6Q4B8"/>
<dbReference type="RefSeq" id="WP_242962438.1">
    <property type="nucleotide sequence ID" value="NZ_FRAC01000009.1"/>
</dbReference>
<dbReference type="SUPFAM" id="SSF52540">
    <property type="entry name" value="P-loop containing nucleoside triphosphate hydrolases"/>
    <property type="match status" value="1"/>
</dbReference>
<dbReference type="InterPro" id="IPR027417">
    <property type="entry name" value="P-loop_NTPase"/>
</dbReference>
<proteinExistence type="predicted"/>
<accession>A0A1M6Q4B8</accession>
<name>A0A1M6Q4B8_9FIRM</name>
<dbReference type="Gene3D" id="3.40.50.300">
    <property type="entry name" value="P-loop containing nucleotide triphosphate hydrolases"/>
    <property type="match status" value="1"/>
</dbReference>
<keyword evidence="2" id="KW-1185">Reference proteome</keyword>
<evidence type="ECO:0000313" key="1">
    <source>
        <dbReference type="EMBL" id="SHK14966.1"/>
    </source>
</evidence>
<dbReference type="EMBL" id="FRAC01000009">
    <property type="protein sequence ID" value="SHK14966.1"/>
    <property type="molecule type" value="Genomic_DNA"/>
</dbReference>